<reference evidence="1 2" key="1">
    <citation type="submission" date="2013-11" db="EMBL/GenBank/DDBJ databases">
        <title>The Genome Sequence of Plasmodium yoelii 17X.</title>
        <authorList>
            <consortium name="The Broad Institute Genomics Platform"/>
            <consortium name="The Broad Institute Genome Sequencing Center for Infectious Disease"/>
            <person name="Neafsey D."/>
            <person name="Adams J."/>
            <person name="Walker B."/>
            <person name="Young S.K."/>
            <person name="Zeng Q."/>
            <person name="Gargeya S."/>
            <person name="Fitzgerald M."/>
            <person name="Haas B."/>
            <person name="Abouelleil A."/>
            <person name="Alvarado L."/>
            <person name="Chapman S.B."/>
            <person name="Gainer-Dewar J."/>
            <person name="Goldberg J."/>
            <person name="Griggs A."/>
            <person name="Gujja S."/>
            <person name="Hansen M."/>
            <person name="Howarth C."/>
            <person name="Imamovic A."/>
            <person name="Ireland A."/>
            <person name="Larimer J."/>
            <person name="McCowan C."/>
            <person name="Murphy C."/>
            <person name="Pearson M."/>
            <person name="Poon T.W."/>
            <person name="Priest M."/>
            <person name="Roberts A."/>
            <person name="Saif S."/>
            <person name="Shea T."/>
            <person name="Sykes S."/>
            <person name="Wortman J."/>
            <person name="Nusbaum C."/>
            <person name="Birren B."/>
        </authorList>
    </citation>
    <scope>NUCLEOTIDE SEQUENCE [LARGE SCALE GENOMIC DNA]</scope>
    <source>
        <strain evidence="1 2">17X</strain>
    </source>
</reference>
<sequence>MIYYQIFIIPFWQYVIIIYRHVVYIDLYIIYAKNVCCIPKKMSETSTCPLNNFFEIDDENDLDELKPKDTDLYRESFLTYIYKQFEFCCTNFFDEFEEKKKIKNNTKRNYLQDYIKKNKVSEFNVFDKIIKRNEDIINEVPLDSKYFSPHADWCECAHELDIELKEKEVEFCIFNFFLKMYRSEPRDKDLILSTILECLDNKKNFKKKYNAMKSKMNFLKEIKSIETSNFKETINELINTIESTDFIHVNDNENFYFKLYIIIKIKYQYGIYIFNCDETYDIIVIDFNTYNDNKPKILSFFTLRKFISFLNSIHSIHFSDKNVHDSFPIFFYESKECYTLSHKHLSLKSYINKIQRTKFETSNISSDHESVETYKNQDSYVSETKQN</sequence>
<keyword evidence="2" id="KW-1185">Reference proteome</keyword>
<evidence type="ECO:0000313" key="1">
    <source>
        <dbReference type="EMBL" id="ETB61562.1"/>
    </source>
</evidence>
<dbReference type="OrthoDB" id="370332at2759"/>
<dbReference type="EMBL" id="KI635736">
    <property type="protein sequence ID" value="ETB61562.1"/>
    <property type="molecule type" value="Genomic_DNA"/>
</dbReference>
<protein>
    <submittedName>
        <fullName evidence="1">Uncharacterized protein</fullName>
    </submittedName>
</protein>
<gene>
    <name evidence="1" type="ORF">YYC_01431</name>
</gene>
<accession>V7PS18</accession>
<dbReference type="Proteomes" id="UP000018538">
    <property type="component" value="Unassembled WGS sequence"/>
</dbReference>
<name>V7PS18_PLAYE</name>
<dbReference type="AlphaFoldDB" id="V7PS18"/>
<evidence type="ECO:0000313" key="2">
    <source>
        <dbReference type="Proteomes" id="UP000018538"/>
    </source>
</evidence>
<organism evidence="1 2">
    <name type="scientific">Plasmodium yoelii 17X</name>
    <dbReference type="NCBI Taxonomy" id="1323249"/>
    <lineage>
        <taxon>Eukaryota</taxon>
        <taxon>Sar</taxon>
        <taxon>Alveolata</taxon>
        <taxon>Apicomplexa</taxon>
        <taxon>Aconoidasida</taxon>
        <taxon>Haemosporida</taxon>
        <taxon>Plasmodiidae</taxon>
        <taxon>Plasmodium</taxon>
        <taxon>Plasmodium (Vinckeia)</taxon>
    </lineage>
</organism>
<proteinExistence type="predicted"/>